<comment type="caution">
    <text evidence="1">The sequence shown here is derived from an EMBL/GenBank/DDBJ whole genome shotgun (WGS) entry which is preliminary data.</text>
</comment>
<reference evidence="1 2" key="1">
    <citation type="journal article" date="2019" name="G3 (Bethesda)">
        <title>Sequencing of a Wild Apple (Malus baccata) Genome Unravels the Differences Between Cultivated and Wild Apple Species Regarding Disease Resistance and Cold Tolerance.</title>
        <authorList>
            <person name="Chen X."/>
        </authorList>
    </citation>
    <scope>NUCLEOTIDE SEQUENCE [LARGE SCALE GENOMIC DNA]</scope>
    <source>
        <strain evidence="2">cv. Shandingzi</strain>
        <tissue evidence="1">Leaves</tissue>
    </source>
</reference>
<evidence type="ECO:0000313" key="1">
    <source>
        <dbReference type="EMBL" id="TQE11071.1"/>
    </source>
</evidence>
<proteinExistence type="predicted"/>
<dbReference type="Proteomes" id="UP000315295">
    <property type="component" value="Unassembled WGS sequence"/>
</dbReference>
<protein>
    <recommendedName>
        <fullName evidence="3">Protein kinase domain-containing protein</fullName>
    </recommendedName>
</protein>
<accession>A0A540NJ62</accession>
<gene>
    <name evidence="1" type="ORF">C1H46_003331</name>
</gene>
<name>A0A540NJ62_MALBA</name>
<keyword evidence="2" id="KW-1185">Reference proteome</keyword>
<evidence type="ECO:0000313" key="2">
    <source>
        <dbReference type="Proteomes" id="UP000315295"/>
    </source>
</evidence>
<dbReference type="AlphaFoldDB" id="A0A540NJ62"/>
<dbReference type="EMBL" id="VIEB01000033">
    <property type="protein sequence ID" value="TQE11071.1"/>
    <property type="molecule type" value="Genomic_DNA"/>
</dbReference>
<dbReference type="Gene3D" id="3.30.200.20">
    <property type="entry name" value="Phosphorylase Kinase, domain 1"/>
    <property type="match status" value="1"/>
</dbReference>
<sequence>MDYSPTEAVNLNDSGFGAFATVALCRHKVDGSDYAVKKKNQPVDMSPLIMKEFEGNASSPILGFSPAVLQVLCVEAMKLALSLEKSTNEKLCSTCSVR</sequence>
<evidence type="ECO:0008006" key="3">
    <source>
        <dbReference type="Google" id="ProtNLM"/>
    </source>
</evidence>
<organism evidence="1 2">
    <name type="scientific">Malus baccata</name>
    <name type="common">Siberian crab apple</name>
    <name type="synonym">Pyrus baccata</name>
    <dbReference type="NCBI Taxonomy" id="106549"/>
    <lineage>
        <taxon>Eukaryota</taxon>
        <taxon>Viridiplantae</taxon>
        <taxon>Streptophyta</taxon>
        <taxon>Embryophyta</taxon>
        <taxon>Tracheophyta</taxon>
        <taxon>Spermatophyta</taxon>
        <taxon>Magnoliopsida</taxon>
        <taxon>eudicotyledons</taxon>
        <taxon>Gunneridae</taxon>
        <taxon>Pentapetalae</taxon>
        <taxon>rosids</taxon>
        <taxon>fabids</taxon>
        <taxon>Rosales</taxon>
        <taxon>Rosaceae</taxon>
        <taxon>Amygdaloideae</taxon>
        <taxon>Maleae</taxon>
        <taxon>Malus</taxon>
    </lineage>
</organism>